<organism evidence="5 6">
    <name type="scientific">Caulobacter ginsengisoli</name>
    <dbReference type="NCBI Taxonomy" id="400775"/>
    <lineage>
        <taxon>Bacteria</taxon>
        <taxon>Pseudomonadati</taxon>
        <taxon>Pseudomonadota</taxon>
        <taxon>Alphaproteobacteria</taxon>
        <taxon>Caulobacterales</taxon>
        <taxon>Caulobacteraceae</taxon>
        <taxon>Caulobacter</taxon>
    </lineage>
</organism>
<dbReference type="InterPro" id="IPR045155">
    <property type="entry name" value="Beta-lactam_cat"/>
</dbReference>
<evidence type="ECO:0000313" key="6">
    <source>
        <dbReference type="Proteomes" id="UP001228905"/>
    </source>
</evidence>
<name>A0ABU0IU01_9CAUL</name>
<keyword evidence="5" id="KW-0378">Hydrolase</keyword>
<evidence type="ECO:0000256" key="1">
    <source>
        <dbReference type="ARBA" id="ARBA00001526"/>
    </source>
</evidence>
<dbReference type="Proteomes" id="UP001228905">
    <property type="component" value="Unassembled WGS sequence"/>
</dbReference>
<reference evidence="5 6" key="1">
    <citation type="submission" date="2023-07" db="EMBL/GenBank/DDBJ databases">
        <title>Genomic Encyclopedia of Type Strains, Phase IV (KMG-IV): sequencing the most valuable type-strain genomes for metagenomic binning, comparative biology and taxonomic classification.</title>
        <authorList>
            <person name="Goeker M."/>
        </authorList>
    </citation>
    <scope>NUCLEOTIDE SEQUENCE [LARGE SCALE GENOMIC DNA]</scope>
    <source>
        <strain evidence="5 6">DSM 18695</strain>
    </source>
</reference>
<evidence type="ECO:0000313" key="5">
    <source>
        <dbReference type="EMBL" id="MDQ0464623.1"/>
    </source>
</evidence>
<dbReference type="GO" id="GO:0008800">
    <property type="term" value="F:beta-lactamase activity"/>
    <property type="evidence" value="ECO:0007669"/>
    <property type="project" value="UniProtKB-EC"/>
</dbReference>
<dbReference type="PANTHER" id="PTHR35333">
    <property type="entry name" value="BETA-LACTAMASE"/>
    <property type="match status" value="1"/>
</dbReference>
<dbReference type="RefSeq" id="WP_307349431.1">
    <property type="nucleotide sequence ID" value="NZ_JAUSVS010000004.1"/>
</dbReference>
<dbReference type="InterPro" id="IPR000871">
    <property type="entry name" value="Beta-lactam_class-A"/>
</dbReference>
<dbReference type="Gene3D" id="3.40.710.10">
    <property type="entry name" value="DD-peptidase/beta-lactamase superfamily"/>
    <property type="match status" value="1"/>
</dbReference>
<dbReference type="PANTHER" id="PTHR35333:SF3">
    <property type="entry name" value="BETA-LACTAMASE-TYPE TRANSPEPTIDASE FOLD CONTAINING PROTEIN"/>
    <property type="match status" value="1"/>
</dbReference>
<comment type="catalytic activity">
    <reaction evidence="1">
        <text>a beta-lactam + H2O = a substituted beta-amino acid</text>
        <dbReference type="Rhea" id="RHEA:20401"/>
        <dbReference type="ChEBI" id="CHEBI:15377"/>
        <dbReference type="ChEBI" id="CHEBI:35627"/>
        <dbReference type="ChEBI" id="CHEBI:140347"/>
        <dbReference type="EC" id="3.5.2.6"/>
    </reaction>
</comment>
<dbReference type="SUPFAM" id="SSF56601">
    <property type="entry name" value="beta-lactamase/transpeptidase-like"/>
    <property type="match status" value="1"/>
</dbReference>
<dbReference type="EC" id="3.5.2.6" evidence="3"/>
<evidence type="ECO:0000256" key="2">
    <source>
        <dbReference type="ARBA" id="ARBA00009009"/>
    </source>
</evidence>
<dbReference type="Pfam" id="PF13354">
    <property type="entry name" value="Beta-lactamase2"/>
    <property type="match status" value="1"/>
</dbReference>
<evidence type="ECO:0000259" key="4">
    <source>
        <dbReference type="Pfam" id="PF13354"/>
    </source>
</evidence>
<sequence>MGRILAMVGVGVLAVLAAGLAWFALQPAPPPPPALPPPAVLASTPARDQLTAEIARLGQSIDGETGIAVVDISGGWGTSWNGDKLLPQQSVAKLWATLALLDGVDHGRISPTEAVVITKADLSIFNQPLRDRVGDGGLAISLQSLMEHALTLSDNAANEALVRRVGGPWAVQAVLAAKNLGPDIRFGPGERELQIEAAGLPGWKPEYSFGRAFWVDREALPPDRRLAALKAYLADPPDGATPDALADALARLYRGELLSPAGTQRMLSLMAHAITGPERLSGGLSPGWRYAHKTGTGQVDEQLATGFNDVGLLTGPDGRTYVVVVLIGQTTAPVKTRQAMMQAVTRAVIAYSEGSRGEGLGISQPLAPSP</sequence>
<comment type="similarity">
    <text evidence="2">Belongs to the class-A beta-lactamase family.</text>
</comment>
<protein>
    <recommendedName>
        <fullName evidence="3">beta-lactamase</fullName>
        <ecNumber evidence="3">3.5.2.6</ecNumber>
    </recommendedName>
</protein>
<comment type="caution">
    <text evidence="5">The sequence shown here is derived from an EMBL/GenBank/DDBJ whole genome shotgun (WGS) entry which is preliminary data.</text>
</comment>
<keyword evidence="6" id="KW-1185">Reference proteome</keyword>
<accession>A0ABU0IU01</accession>
<gene>
    <name evidence="5" type="ORF">QO010_002407</name>
</gene>
<dbReference type="InterPro" id="IPR012338">
    <property type="entry name" value="Beta-lactam/transpept-like"/>
</dbReference>
<feature type="domain" description="Beta-lactamase class A catalytic" evidence="4">
    <location>
        <begin position="66"/>
        <end position="326"/>
    </location>
</feature>
<evidence type="ECO:0000256" key="3">
    <source>
        <dbReference type="ARBA" id="ARBA00012865"/>
    </source>
</evidence>
<dbReference type="PRINTS" id="PR00118">
    <property type="entry name" value="BLACTAMASEA"/>
</dbReference>
<proteinExistence type="inferred from homology"/>
<dbReference type="EMBL" id="JAUSVS010000004">
    <property type="protein sequence ID" value="MDQ0464623.1"/>
    <property type="molecule type" value="Genomic_DNA"/>
</dbReference>